<comment type="function">
    <text evidence="6">Specifically methylates the N7 position of a guanine in 16S rRNA.</text>
</comment>
<evidence type="ECO:0000256" key="6">
    <source>
        <dbReference type="HAMAP-Rule" id="MF_00074"/>
    </source>
</evidence>
<organism evidence="7 8">
    <name type="scientific">Candidatus Aeolococcus gillhamiae</name>
    <dbReference type="NCBI Taxonomy" id="3127015"/>
    <lineage>
        <taxon>Bacteria</taxon>
        <taxon>Bacillati</taxon>
        <taxon>Candidatus Dormiibacterota</taxon>
        <taxon>Candidatus Dormibacteria</taxon>
        <taxon>Candidatus Aeolococcales</taxon>
        <taxon>Candidatus Aeolococcaceae</taxon>
        <taxon>Candidatus Aeolococcus</taxon>
    </lineage>
</organism>
<dbReference type="Gene3D" id="3.40.50.150">
    <property type="entry name" value="Vaccinia Virus protein VP39"/>
    <property type="match status" value="1"/>
</dbReference>
<dbReference type="AlphaFoldDB" id="A0A2W6AL44"/>
<dbReference type="HAMAP" id="MF_00074">
    <property type="entry name" value="16SrRNA_methyltr_G"/>
    <property type="match status" value="1"/>
</dbReference>
<evidence type="ECO:0000256" key="5">
    <source>
        <dbReference type="ARBA" id="ARBA00022691"/>
    </source>
</evidence>
<sequence length="203" mass="21176">MATKVPDPTPEQRRAIDRHLDELDLWNRRLNLTAVRREVAWERHVVESLALLDAAGLREGVRCADLGSGGGIPGVIVAIVRPDLAVTLIESDQRKAGFLVHVSGLLGLGNVTVAARRAEEMGADPAHRGRYDAVLSRAAAPPPLLCVLSMPLLTTGGTLWALVAAADAAAAVGVLEGDPAVRAERPAPGIFAVQKIGDAGSAG</sequence>
<accession>A0A2W6AL44</accession>
<feature type="binding site" evidence="6">
    <location>
        <position position="137"/>
    </location>
    <ligand>
        <name>S-adenosyl-L-methionine</name>
        <dbReference type="ChEBI" id="CHEBI:59789"/>
    </ligand>
</feature>
<evidence type="ECO:0000313" key="8">
    <source>
        <dbReference type="Proteomes" id="UP000248724"/>
    </source>
</evidence>
<evidence type="ECO:0000256" key="3">
    <source>
        <dbReference type="ARBA" id="ARBA00022603"/>
    </source>
</evidence>
<dbReference type="EC" id="2.1.1.-" evidence="6"/>
<evidence type="ECO:0000313" key="7">
    <source>
        <dbReference type="EMBL" id="PZR84374.1"/>
    </source>
</evidence>
<keyword evidence="1 6" id="KW-0963">Cytoplasm</keyword>
<dbReference type="InterPro" id="IPR003682">
    <property type="entry name" value="rRNA_ssu_MeTfrase_G"/>
</dbReference>
<feature type="binding site" evidence="6">
    <location>
        <begin position="118"/>
        <end position="119"/>
    </location>
    <ligand>
        <name>S-adenosyl-L-methionine</name>
        <dbReference type="ChEBI" id="CHEBI:59789"/>
    </ligand>
</feature>
<keyword evidence="4 6" id="KW-0808">Transferase</keyword>
<gene>
    <name evidence="6 7" type="primary">rsmG</name>
    <name evidence="7" type="ORF">DLM65_00050</name>
</gene>
<dbReference type="NCBIfam" id="TIGR00138">
    <property type="entry name" value="rsmG_gidB"/>
    <property type="match status" value="1"/>
</dbReference>
<protein>
    <recommendedName>
        <fullName evidence="6">Ribosomal RNA small subunit methyltransferase G</fullName>
        <ecNumber evidence="6">2.1.1.-</ecNumber>
    </recommendedName>
    <alternativeName>
        <fullName evidence="6">16S rRNA 7-methylguanosine methyltransferase</fullName>
        <shortName evidence="6">16S rRNA m7G methyltransferase</shortName>
    </alternativeName>
</protein>
<dbReference type="GO" id="GO:0005829">
    <property type="term" value="C:cytosol"/>
    <property type="evidence" value="ECO:0007669"/>
    <property type="project" value="TreeGrafter"/>
</dbReference>
<evidence type="ECO:0000256" key="1">
    <source>
        <dbReference type="ARBA" id="ARBA00022490"/>
    </source>
</evidence>
<reference evidence="7 8" key="1">
    <citation type="journal article" date="2017" name="Nature">
        <title>Atmospheric trace gases support primary production in Antarctic desert surface soil.</title>
        <authorList>
            <person name="Ji M."/>
            <person name="Greening C."/>
            <person name="Vanwonterghem I."/>
            <person name="Carere C.R."/>
            <person name="Bay S.K."/>
            <person name="Steen J.A."/>
            <person name="Montgomery K."/>
            <person name="Lines T."/>
            <person name="Beardall J."/>
            <person name="van Dorst J."/>
            <person name="Snape I."/>
            <person name="Stott M.B."/>
            <person name="Hugenholtz P."/>
            <person name="Ferrari B.C."/>
        </authorList>
    </citation>
    <scope>NUCLEOTIDE SEQUENCE [LARGE SCALE GENOMIC DNA]</scope>
    <source>
        <strain evidence="7">RRmetagenome_bin12</strain>
    </source>
</reference>
<dbReference type="InterPro" id="IPR029063">
    <property type="entry name" value="SAM-dependent_MTases_sf"/>
</dbReference>
<dbReference type="GO" id="GO:0070043">
    <property type="term" value="F:rRNA (guanine-N7-)-methyltransferase activity"/>
    <property type="evidence" value="ECO:0007669"/>
    <property type="project" value="UniProtKB-UniRule"/>
</dbReference>
<dbReference type="SUPFAM" id="SSF53335">
    <property type="entry name" value="S-adenosyl-L-methionine-dependent methyltransferases"/>
    <property type="match status" value="1"/>
</dbReference>
<comment type="caution">
    <text evidence="7">The sequence shown here is derived from an EMBL/GenBank/DDBJ whole genome shotgun (WGS) entry which is preliminary data.</text>
</comment>
<comment type="caution">
    <text evidence="6">Lacks conserved residue(s) required for the propagation of feature annotation.</text>
</comment>
<name>A0A2W6AL44_9BACT</name>
<feature type="binding site" evidence="6">
    <location>
        <position position="67"/>
    </location>
    <ligand>
        <name>S-adenosyl-L-methionine</name>
        <dbReference type="ChEBI" id="CHEBI:59789"/>
    </ligand>
</feature>
<dbReference type="PANTHER" id="PTHR31760:SF0">
    <property type="entry name" value="S-ADENOSYL-L-METHIONINE-DEPENDENT METHYLTRANSFERASES SUPERFAMILY PROTEIN"/>
    <property type="match status" value="1"/>
</dbReference>
<comment type="subcellular location">
    <subcellularLocation>
        <location evidence="6">Cytoplasm</location>
    </subcellularLocation>
</comment>
<dbReference type="Proteomes" id="UP000248724">
    <property type="component" value="Unassembled WGS sequence"/>
</dbReference>
<keyword evidence="5 6" id="KW-0949">S-adenosyl-L-methionine</keyword>
<comment type="similarity">
    <text evidence="6">Belongs to the methyltransferase superfamily. RNA methyltransferase RsmG family.</text>
</comment>
<keyword evidence="3 6" id="KW-0489">Methyltransferase</keyword>
<proteinExistence type="inferred from homology"/>
<dbReference type="EMBL" id="QHBU01000001">
    <property type="protein sequence ID" value="PZR84374.1"/>
    <property type="molecule type" value="Genomic_DNA"/>
</dbReference>
<dbReference type="Pfam" id="PF02527">
    <property type="entry name" value="GidB"/>
    <property type="match status" value="1"/>
</dbReference>
<keyword evidence="2 6" id="KW-0698">rRNA processing</keyword>
<dbReference type="PANTHER" id="PTHR31760">
    <property type="entry name" value="S-ADENOSYL-L-METHIONINE-DEPENDENT METHYLTRANSFERASES SUPERFAMILY PROTEIN"/>
    <property type="match status" value="1"/>
</dbReference>
<evidence type="ECO:0000256" key="4">
    <source>
        <dbReference type="ARBA" id="ARBA00022679"/>
    </source>
</evidence>
<evidence type="ECO:0000256" key="2">
    <source>
        <dbReference type="ARBA" id="ARBA00022552"/>
    </source>
</evidence>